<protein>
    <submittedName>
        <fullName evidence="3">Acetyltransferase-like isoleucine patch superfamily enzyme</fullName>
    </submittedName>
</protein>
<gene>
    <name evidence="3" type="ORF">FHX49_001099</name>
</gene>
<proteinExistence type="predicted"/>
<evidence type="ECO:0000256" key="2">
    <source>
        <dbReference type="ARBA" id="ARBA00022737"/>
    </source>
</evidence>
<evidence type="ECO:0000256" key="1">
    <source>
        <dbReference type="ARBA" id="ARBA00022679"/>
    </source>
</evidence>
<dbReference type="PANTHER" id="PTHR23416">
    <property type="entry name" value="SIALIC ACID SYNTHASE-RELATED"/>
    <property type="match status" value="1"/>
</dbReference>
<dbReference type="Proteomes" id="UP000529310">
    <property type="component" value="Unassembled WGS sequence"/>
</dbReference>
<keyword evidence="1 3" id="KW-0808">Transferase</keyword>
<keyword evidence="4" id="KW-1185">Reference proteome</keyword>
<accession>A0A7W4YLU7</accession>
<keyword evidence="2" id="KW-0677">Repeat</keyword>
<dbReference type="Gene3D" id="2.160.10.10">
    <property type="entry name" value="Hexapeptide repeat proteins"/>
    <property type="match status" value="1"/>
</dbReference>
<evidence type="ECO:0000313" key="4">
    <source>
        <dbReference type="Proteomes" id="UP000529310"/>
    </source>
</evidence>
<dbReference type="InterPro" id="IPR011004">
    <property type="entry name" value="Trimer_LpxA-like_sf"/>
</dbReference>
<comment type="caution">
    <text evidence="3">The sequence shown here is derived from an EMBL/GenBank/DDBJ whole genome shotgun (WGS) entry which is preliminary data.</text>
</comment>
<dbReference type="InterPro" id="IPR051159">
    <property type="entry name" value="Hexapeptide_acetyltransf"/>
</dbReference>
<dbReference type="InterPro" id="IPR018357">
    <property type="entry name" value="Hexapep_transf_CS"/>
</dbReference>
<dbReference type="EMBL" id="JACHWQ010000002">
    <property type="protein sequence ID" value="MBB2975533.1"/>
    <property type="molecule type" value="Genomic_DNA"/>
</dbReference>
<name>A0A7W4YLU7_9MICO</name>
<dbReference type="PROSITE" id="PS00101">
    <property type="entry name" value="HEXAPEP_TRANSFERASES"/>
    <property type="match status" value="1"/>
</dbReference>
<dbReference type="SUPFAM" id="SSF51161">
    <property type="entry name" value="Trimeric LpxA-like enzymes"/>
    <property type="match status" value="1"/>
</dbReference>
<dbReference type="GO" id="GO:0016740">
    <property type="term" value="F:transferase activity"/>
    <property type="evidence" value="ECO:0007669"/>
    <property type="project" value="UniProtKB-KW"/>
</dbReference>
<dbReference type="Pfam" id="PF00132">
    <property type="entry name" value="Hexapep"/>
    <property type="match status" value="1"/>
</dbReference>
<evidence type="ECO:0000313" key="3">
    <source>
        <dbReference type="EMBL" id="MBB2975533.1"/>
    </source>
</evidence>
<dbReference type="RefSeq" id="WP_241246315.1">
    <property type="nucleotide sequence ID" value="NZ_CP049255.1"/>
</dbReference>
<dbReference type="AlphaFoldDB" id="A0A7W4YLU7"/>
<dbReference type="InterPro" id="IPR001451">
    <property type="entry name" value="Hexapep"/>
</dbReference>
<reference evidence="3 4" key="1">
    <citation type="submission" date="2020-08" db="EMBL/GenBank/DDBJ databases">
        <title>Sequencing the genomes of 1000 actinobacteria strains.</title>
        <authorList>
            <person name="Klenk H.-P."/>
        </authorList>
    </citation>
    <scope>NUCLEOTIDE SEQUENCE [LARGE SCALE GENOMIC DNA]</scope>
    <source>
        <strain evidence="3 4">DSM 27099</strain>
    </source>
</reference>
<sequence>MIANNVGVIGRKDHDIYEVGSTVRQAAGVRDAPTRLSLTLTIGSDCWIGFGAVLLSGVSIGDHSIVAAGSVVRDDIPPNSIAAGNPAQVIKSRFSDEALVAHRTELMRSGVRLHGS</sequence>
<organism evidence="3 4">
    <name type="scientific">Microbacterium endophyticum</name>
    <dbReference type="NCBI Taxonomy" id="1526412"/>
    <lineage>
        <taxon>Bacteria</taxon>
        <taxon>Bacillati</taxon>
        <taxon>Actinomycetota</taxon>
        <taxon>Actinomycetes</taxon>
        <taxon>Micrococcales</taxon>
        <taxon>Microbacteriaceae</taxon>
        <taxon>Microbacterium</taxon>
    </lineage>
</organism>